<dbReference type="PANTHER" id="PTHR40633">
    <property type="entry name" value="MATRIX PROTEIN, PUTATIVE (AFU_ORTHOLOGUE AFUA_8G05410)-RELATED"/>
    <property type="match status" value="1"/>
</dbReference>
<evidence type="ECO:0000259" key="4">
    <source>
        <dbReference type="Pfam" id="PF10342"/>
    </source>
</evidence>
<dbReference type="EMBL" id="JBAWTH010000124">
    <property type="protein sequence ID" value="KAL2275953.1"/>
    <property type="molecule type" value="Genomic_DNA"/>
</dbReference>
<dbReference type="InterPro" id="IPR018466">
    <property type="entry name" value="Kre9/Knh1-like_N"/>
</dbReference>
<evidence type="ECO:0000256" key="3">
    <source>
        <dbReference type="SAM" id="SignalP"/>
    </source>
</evidence>
<evidence type="ECO:0000256" key="2">
    <source>
        <dbReference type="SAM" id="MobiDB-lite"/>
    </source>
</evidence>
<feature type="signal peptide" evidence="3">
    <location>
        <begin position="1"/>
        <end position="26"/>
    </location>
</feature>
<feature type="region of interest" description="Disordered" evidence="2">
    <location>
        <begin position="261"/>
        <end position="314"/>
    </location>
</feature>
<dbReference type="Proteomes" id="UP001600888">
    <property type="component" value="Unassembled WGS sequence"/>
</dbReference>
<keyword evidence="1 3" id="KW-0732">Signal</keyword>
<evidence type="ECO:0000256" key="1">
    <source>
        <dbReference type="ARBA" id="ARBA00022729"/>
    </source>
</evidence>
<evidence type="ECO:0000313" key="6">
    <source>
        <dbReference type="Proteomes" id="UP001600888"/>
    </source>
</evidence>
<comment type="caution">
    <text evidence="5">The sequence shown here is derived from an EMBL/GenBank/DDBJ whole genome shotgun (WGS) entry which is preliminary data.</text>
</comment>
<protein>
    <recommendedName>
        <fullName evidence="4">Yeast cell wall synthesis Kre9/Knh1-like N-terminal domain-containing protein</fullName>
    </recommendedName>
</protein>
<feature type="compositionally biased region" description="Low complexity" evidence="2">
    <location>
        <begin position="261"/>
        <end position="304"/>
    </location>
</feature>
<dbReference type="Pfam" id="PF10342">
    <property type="entry name" value="Kre9_KNH"/>
    <property type="match status" value="1"/>
</dbReference>
<feature type="domain" description="Yeast cell wall synthesis Kre9/Knh1-like N-terminal" evidence="4">
    <location>
        <begin position="137"/>
        <end position="216"/>
    </location>
</feature>
<dbReference type="InterPro" id="IPR052982">
    <property type="entry name" value="SRP1/TIP1-like"/>
</dbReference>
<keyword evidence="6" id="KW-1185">Reference proteome</keyword>
<reference evidence="5 6" key="1">
    <citation type="submission" date="2024-03" db="EMBL/GenBank/DDBJ databases">
        <title>A high-quality draft genome sequence of Diaporthe vaccinii, a causative agent of upright dieback and viscid rot disease in cranberry plants.</title>
        <authorList>
            <person name="Sarrasin M."/>
            <person name="Lang B.F."/>
            <person name="Burger G."/>
        </authorList>
    </citation>
    <scope>NUCLEOTIDE SEQUENCE [LARGE SCALE GENOMIC DNA]</scope>
    <source>
        <strain evidence="5 6">IS7</strain>
    </source>
</reference>
<organism evidence="5 6">
    <name type="scientific">Diaporthe vaccinii</name>
    <dbReference type="NCBI Taxonomy" id="105482"/>
    <lineage>
        <taxon>Eukaryota</taxon>
        <taxon>Fungi</taxon>
        <taxon>Dikarya</taxon>
        <taxon>Ascomycota</taxon>
        <taxon>Pezizomycotina</taxon>
        <taxon>Sordariomycetes</taxon>
        <taxon>Sordariomycetidae</taxon>
        <taxon>Diaporthales</taxon>
        <taxon>Diaporthaceae</taxon>
        <taxon>Diaporthe</taxon>
        <taxon>Diaporthe eres species complex</taxon>
    </lineage>
</organism>
<feature type="compositionally biased region" description="Polar residues" evidence="2">
    <location>
        <begin position="305"/>
        <end position="314"/>
    </location>
</feature>
<evidence type="ECO:0000313" key="5">
    <source>
        <dbReference type="EMBL" id="KAL2275953.1"/>
    </source>
</evidence>
<sequence>MRLFDCLPPPILLRLLFFPLLPPSVPYRIGAARCHSLQLGLLYIPYNNAVRPSFLLDCCVGRDSVSTQDKTLGSPLACLFLFEALFSRRSFHPSTFTTKKKHQASTSPTAKMKFTAGFLAVVAAAAPALAIELTNTAYAVEAGKPFTLTWADSEGPVTVTLKNGASTDLKDVEVIASGVTTSSFTWTPPSSLPSDTYAFEVSDSSSKSPNYSPQFTFAGSAASASVSSGSSSAASTTSASVSTTLSSLTITSSSASATASANSSSTITSTSSGNSTTTSSSSSSTRTSTRTSATSESSSTSSSTPVNTNDSQKLGSPLALILGTIVSLMIFN</sequence>
<dbReference type="PANTHER" id="PTHR40633:SF1">
    <property type="entry name" value="GPI ANCHORED SERINE-THREONINE RICH PROTEIN (AFU_ORTHOLOGUE AFUA_1G03630)"/>
    <property type="match status" value="1"/>
</dbReference>
<gene>
    <name evidence="5" type="ORF">FJTKL_01495</name>
</gene>
<accession>A0ABR4E0K0</accession>
<feature type="chain" id="PRO_5046303129" description="Yeast cell wall synthesis Kre9/Knh1-like N-terminal domain-containing protein" evidence="3">
    <location>
        <begin position="27"/>
        <end position="332"/>
    </location>
</feature>
<proteinExistence type="predicted"/>
<name>A0ABR4E0K0_9PEZI</name>